<dbReference type="OrthoDB" id="5792001at2759"/>
<keyword evidence="3" id="KW-1185">Reference proteome</keyword>
<feature type="chain" id="PRO_5035807368" description="UPAR/Ly6 domain-containing protein" evidence="1">
    <location>
        <begin position="22"/>
        <end position="145"/>
    </location>
</feature>
<dbReference type="Proteomes" id="UP000494206">
    <property type="component" value="Unassembled WGS sequence"/>
</dbReference>
<dbReference type="EMBL" id="CADEPM010000010">
    <property type="protein sequence ID" value="CAB3410389.1"/>
    <property type="molecule type" value="Genomic_DNA"/>
</dbReference>
<comment type="caution">
    <text evidence="2">The sequence shown here is derived from an EMBL/GenBank/DDBJ whole genome shotgun (WGS) entry which is preliminary data.</text>
</comment>
<gene>
    <name evidence="2" type="ORF">CBOVIS_LOCUS11920</name>
</gene>
<reference evidence="2 3" key="1">
    <citation type="submission" date="2020-04" db="EMBL/GenBank/DDBJ databases">
        <authorList>
            <person name="Laetsch R D."/>
            <person name="Stevens L."/>
            <person name="Kumar S."/>
            <person name="Blaxter L. M."/>
        </authorList>
    </citation>
    <scope>NUCLEOTIDE SEQUENCE [LARGE SCALE GENOMIC DNA]</scope>
</reference>
<name>A0A8S1F8Z4_9PELO</name>
<dbReference type="AlphaFoldDB" id="A0A8S1F8Z4"/>
<organism evidence="2 3">
    <name type="scientific">Caenorhabditis bovis</name>
    <dbReference type="NCBI Taxonomy" id="2654633"/>
    <lineage>
        <taxon>Eukaryota</taxon>
        <taxon>Metazoa</taxon>
        <taxon>Ecdysozoa</taxon>
        <taxon>Nematoda</taxon>
        <taxon>Chromadorea</taxon>
        <taxon>Rhabditida</taxon>
        <taxon>Rhabditina</taxon>
        <taxon>Rhabditomorpha</taxon>
        <taxon>Rhabditoidea</taxon>
        <taxon>Rhabditidae</taxon>
        <taxon>Peloderinae</taxon>
        <taxon>Caenorhabditis</taxon>
    </lineage>
</organism>
<evidence type="ECO:0000256" key="1">
    <source>
        <dbReference type="SAM" id="SignalP"/>
    </source>
</evidence>
<keyword evidence="1" id="KW-0732">Signal</keyword>
<protein>
    <recommendedName>
        <fullName evidence="4">UPAR/Ly6 domain-containing protein</fullName>
    </recommendedName>
</protein>
<evidence type="ECO:0000313" key="3">
    <source>
        <dbReference type="Proteomes" id="UP000494206"/>
    </source>
</evidence>
<sequence length="145" mass="15990">MRGILLYLVVGLFLLISESLSQVKIKCYNCIAPLNTEDMTRYCNSSLYCEGEYCTKGPDAKSNGIYHGCSDTPPLDKAGTDCKWVTKKTGMFNNCYCKNIDYCNSSNPSTLHNSIIVTALGAQSIHTSANQQCPSTVWRLSVLLL</sequence>
<feature type="signal peptide" evidence="1">
    <location>
        <begin position="1"/>
        <end position="21"/>
    </location>
</feature>
<proteinExistence type="predicted"/>
<accession>A0A8S1F8Z4</accession>
<evidence type="ECO:0000313" key="2">
    <source>
        <dbReference type="EMBL" id="CAB3410389.1"/>
    </source>
</evidence>
<evidence type="ECO:0008006" key="4">
    <source>
        <dbReference type="Google" id="ProtNLM"/>
    </source>
</evidence>